<evidence type="ECO:0000259" key="4">
    <source>
        <dbReference type="Pfam" id="PF13600"/>
    </source>
</evidence>
<dbReference type="InterPro" id="IPR011935">
    <property type="entry name" value="CHP02231"/>
</dbReference>
<evidence type="ECO:0000256" key="2">
    <source>
        <dbReference type="SAM" id="MobiDB-lite"/>
    </source>
</evidence>
<feature type="domain" description="DUF4139" evidence="3">
    <location>
        <begin position="285"/>
        <end position="656"/>
    </location>
</feature>
<proteinExistence type="predicted"/>
<dbReference type="InterPro" id="IPR025554">
    <property type="entry name" value="DUF4140"/>
</dbReference>
<evidence type="ECO:0000313" key="6">
    <source>
        <dbReference type="WBParaSite" id="Gr19_v10_g5116.t1"/>
    </source>
</evidence>
<dbReference type="Proteomes" id="UP000887572">
    <property type="component" value="Unplaced"/>
</dbReference>
<dbReference type="AlphaFoldDB" id="A0A914HWF6"/>
<dbReference type="PANTHER" id="PTHR31005">
    <property type="entry name" value="DUF4139 DOMAIN-CONTAINING PROTEIN"/>
    <property type="match status" value="1"/>
</dbReference>
<dbReference type="WBParaSite" id="Gr19_v10_g5116.t1">
    <property type="protein sequence ID" value="Gr19_v10_g5116.t1"/>
    <property type="gene ID" value="Gr19_v10_g5116"/>
</dbReference>
<keyword evidence="5" id="KW-1185">Reference proteome</keyword>
<evidence type="ECO:0000313" key="5">
    <source>
        <dbReference type="Proteomes" id="UP000887572"/>
    </source>
</evidence>
<dbReference type="InterPro" id="IPR037291">
    <property type="entry name" value="DUF4139"/>
</dbReference>
<dbReference type="NCBIfam" id="TIGR02231">
    <property type="entry name" value="mucoidy inhibitor MuiA family protein"/>
    <property type="match status" value="1"/>
</dbReference>
<evidence type="ECO:0000256" key="1">
    <source>
        <dbReference type="SAM" id="Coils"/>
    </source>
</evidence>
<feature type="domain" description="DUF4140" evidence="4">
    <location>
        <begin position="44"/>
        <end position="145"/>
    </location>
</feature>
<reference evidence="6" key="1">
    <citation type="submission" date="2022-11" db="UniProtKB">
        <authorList>
            <consortium name="WormBaseParasite"/>
        </authorList>
    </citation>
    <scope>IDENTIFICATION</scope>
</reference>
<dbReference type="Pfam" id="PF13600">
    <property type="entry name" value="DUF4140"/>
    <property type="match status" value="1"/>
</dbReference>
<feature type="region of interest" description="Disordered" evidence="2">
    <location>
        <begin position="383"/>
        <end position="404"/>
    </location>
</feature>
<name>A0A914HWF6_GLORO</name>
<keyword evidence="1" id="KW-0175">Coiled coil</keyword>
<dbReference type="PANTHER" id="PTHR31005:SF10">
    <property type="entry name" value="DUF4140 DOMAIN-CONTAINING PROTEIN"/>
    <property type="match status" value="1"/>
</dbReference>
<sequence length="690" mass="76380">MSCSRSVSSDVAPLSPAETLFGRRRFPSLSTVVLEARDLATKSVVVFKERAEVKRVVVLDQVGLGKTLIKVNNVSPMIIRDSIRVEGQRGALILEVEYEETPQLSCCSDWDKLEKELERETAGLELRCAELNDQIEVLQRRLEVLDGVAKQIGKNAILSTEMDSPRRCHVSVANTTSILNHQNGPGQTNSGLNQQQQHVAPASLFLLCEDSMKNLTSFLDYYGKTAEETRRELREKSKQLSELKERHVKAEWELNKRRGKMEYDKNKRSIGMLIEVPEASVRVELHLIYQVFGCTWRPDYSLRASTSGGVLNASVSDLKEEEDCSEAVLLSYHGMVEQNTDEDWNDAELILSTAPPCSTSAIPALPTVTAMLQRTALSGFRSRNVSSASSRRKPPNSRLATVSQEELDAGIGSFDYNELVDAHHLQQQLQARGAPGASAHGSGSEQGSSTSVEPIPSTYFQVDQHCSIPGDGQQHKVDIAHIEMTPTLWHECVPSRLCSAFVSAQLVNASQLPLLPGPLSVFFNNSFTSTSHLKLVLPGEEFRCLLGVDPALKVEYKRAQLSSQQVGFMSRSCLSTNEQQISLRNAKANQSCRVTVREPIPKAMDEKIKICLLQPDLKAQRAEARLLAKESQLEWTVKLAPGEQRELNVKWTAEYPAMESVLFTSSAIPPGVGFTQPLASTQLLAGRMMH</sequence>
<dbReference type="Pfam" id="PF13598">
    <property type="entry name" value="DUF4139"/>
    <property type="match status" value="1"/>
</dbReference>
<accession>A0A914HWF6</accession>
<feature type="coiled-coil region" evidence="1">
    <location>
        <begin position="223"/>
        <end position="253"/>
    </location>
</feature>
<organism evidence="5 6">
    <name type="scientific">Globodera rostochiensis</name>
    <name type="common">Golden nematode worm</name>
    <name type="synonym">Heterodera rostochiensis</name>
    <dbReference type="NCBI Taxonomy" id="31243"/>
    <lineage>
        <taxon>Eukaryota</taxon>
        <taxon>Metazoa</taxon>
        <taxon>Ecdysozoa</taxon>
        <taxon>Nematoda</taxon>
        <taxon>Chromadorea</taxon>
        <taxon>Rhabditida</taxon>
        <taxon>Tylenchina</taxon>
        <taxon>Tylenchomorpha</taxon>
        <taxon>Tylenchoidea</taxon>
        <taxon>Heteroderidae</taxon>
        <taxon>Heteroderinae</taxon>
        <taxon>Globodera</taxon>
    </lineage>
</organism>
<evidence type="ECO:0000259" key="3">
    <source>
        <dbReference type="Pfam" id="PF13598"/>
    </source>
</evidence>
<feature type="coiled-coil region" evidence="1">
    <location>
        <begin position="114"/>
        <end position="148"/>
    </location>
</feature>
<feature type="region of interest" description="Disordered" evidence="2">
    <location>
        <begin position="428"/>
        <end position="454"/>
    </location>
</feature>
<protein>
    <submittedName>
        <fullName evidence="6">DUF4139 domain-containing protein</fullName>
    </submittedName>
</protein>
<feature type="compositionally biased region" description="Low complexity" evidence="2">
    <location>
        <begin position="431"/>
        <end position="443"/>
    </location>
</feature>